<evidence type="ECO:0000313" key="2">
    <source>
        <dbReference type="EMBL" id="KAK7462750.1"/>
    </source>
</evidence>
<evidence type="ECO:0000259" key="1">
    <source>
        <dbReference type="Pfam" id="PF00561"/>
    </source>
</evidence>
<accession>A0ABR1JP83</accession>
<comment type="caution">
    <text evidence="2">The sequence shown here is derived from an EMBL/GenBank/DDBJ whole genome shotgun (WGS) entry which is preliminary data.</text>
</comment>
<keyword evidence="3" id="KW-1185">Reference proteome</keyword>
<reference evidence="2 3" key="1">
    <citation type="submission" date="2024-01" db="EMBL/GenBank/DDBJ databases">
        <title>A draft genome for the cacao thread blight pathogen Marasmiellus scandens.</title>
        <authorList>
            <person name="Baruah I.K."/>
            <person name="Leung J."/>
            <person name="Bukari Y."/>
            <person name="Amoako-Attah I."/>
            <person name="Meinhardt L.W."/>
            <person name="Bailey B.A."/>
            <person name="Cohen S.P."/>
        </authorList>
    </citation>
    <scope>NUCLEOTIDE SEQUENCE [LARGE SCALE GENOMIC DNA]</scope>
    <source>
        <strain evidence="2 3">GH-19</strain>
    </source>
</reference>
<dbReference type="EMBL" id="JBANRG010000010">
    <property type="protein sequence ID" value="KAK7462750.1"/>
    <property type="molecule type" value="Genomic_DNA"/>
</dbReference>
<dbReference type="PANTHER" id="PTHR43329">
    <property type="entry name" value="EPOXIDE HYDROLASE"/>
    <property type="match status" value="1"/>
</dbReference>
<protein>
    <recommendedName>
        <fullName evidence="1">AB hydrolase-1 domain-containing protein</fullName>
    </recommendedName>
</protein>
<sequence>MTQTESVEPIPLPPGIRARYVTLNGLNYHFLEASPAPIAAGEKPPLVVLLHGFPEIGFSQRRLLLPLAQEGYYVVAPDQRGFGRTVDTDETSMSSRISFEDDLSPFRMINLVKDILCLVYALGYDHTSAVVGHDFGSLVAGYCSLIRPDVFRSVVMMSAPFPGAPSLPLQSSGQLSLGTMAALLEDKLAALTPPRKHYTMYFSTENANTDMLNAPQGLNAFFRDYFYAKSAQWEGNTPHPLASASASHLAELPHYYIMLRDQTMPEAVMSVRGVHEDDPAWLSDEELAVYVNEYSRRGFQGGLNWYRCLTDAKWSKDLQIFAGKQITVPAMFISGEKDWGTYQSPGVAEVMKKRVCKRMDDEDFVLIEGAGHWVQQENSDDVIKHLLRFFRKVEGSVSSE</sequence>
<gene>
    <name evidence="2" type="ORF">VKT23_007335</name>
</gene>
<dbReference type="Gene3D" id="3.40.50.1820">
    <property type="entry name" value="alpha/beta hydrolase"/>
    <property type="match status" value="1"/>
</dbReference>
<dbReference type="SUPFAM" id="SSF53474">
    <property type="entry name" value="alpha/beta-Hydrolases"/>
    <property type="match status" value="1"/>
</dbReference>
<evidence type="ECO:0000313" key="3">
    <source>
        <dbReference type="Proteomes" id="UP001498398"/>
    </source>
</evidence>
<dbReference type="Proteomes" id="UP001498398">
    <property type="component" value="Unassembled WGS sequence"/>
</dbReference>
<dbReference type="Pfam" id="PF00561">
    <property type="entry name" value="Abhydrolase_1"/>
    <property type="match status" value="1"/>
</dbReference>
<dbReference type="InterPro" id="IPR029058">
    <property type="entry name" value="AB_hydrolase_fold"/>
</dbReference>
<feature type="domain" description="AB hydrolase-1" evidence="1">
    <location>
        <begin position="45"/>
        <end position="378"/>
    </location>
</feature>
<name>A0ABR1JP83_9AGAR</name>
<proteinExistence type="predicted"/>
<organism evidence="2 3">
    <name type="scientific">Marasmiellus scandens</name>
    <dbReference type="NCBI Taxonomy" id="2682957"/>
    <lineage>
        <taxon>Eukaryota</taxon>
        <taxon>Fungi</taxon>
        <taxon>Dikarya</taxon>
        <taxon>Basidiomycota</taxon>
        <taxon>Agaricomycotina</taxon>
        <taxon>Agaricomycetes</taxon>
        <taxon>Agaricomycetidae</taxon>
        <taxon>Agaricales</taxon>
        <taxon>Marasmiineae</taxon>
        <taxon>Omphalotaceae</taxon>
        <taxon>Marasmiellus</taxon>
    </lineage>
</organism>
<dbReference type="InterPro" id="IPR000073">
    <property type="entry name" value="AB_hydrolase_1"/>
</dbReference>